<comment type="caution">
    <text evidence="4">The sequence shown here is derived from an EMBL/GenBank/DDBJ whole genome shotgun (WGS) entry which is preliminary data.</text>
</comment>
<evidence type="ECO:0000256" key="1">
    <source>
        <dbReference type="ARBA" id="ARBA00004196"/>
    </source>
</evidence>
<dbReference type="AlphaFoldDB" id="A0A0G0S9R0"/>
<dbReference type="SUPFAM" id="SSF111369">
    <property type="entry name" value="HlyD-like secretion proteins"/>
    <property type="match status" value="2"/>
</dbReference>
<sequence length="554" mass="60909">MNFINSNIVSNRKISGVISFVIRRKYAVILTLIMLLIASYFIFKPNSISIRTAVASIGRVEQIISATGKVEKADMADLAFDRSGRVSWVGIRVGDRVKSGQILAMLDTGELSAQRMNAVANLDSVKAKMDQILSGARQEDVNIAQINYDNALKNLNNAKTKNSLDVIRNALNGALNAMVSYTDIQYVYFSDNSNDSTIIANQKEDILQYIFKTSQLGRTNSWYFLNLKSGLIDSLNRLDQNYNADQIKLLLGDTKTALYRTKDGLDIMYSKMNGVVSTEAEKTKISNAKTSILSQISSLISQEQTITMAEASFNNAEAQLNLKKAPATEFDITMAMAQVTQAEAGLALIDAQISKNLIRSPIGGIVASSDIQRGEISSPGKVVITILGDSNYEITANIPEADITKVRVDNVVKVTLDAFGQDVIWQAKVTSIYPSEKMIEGVPTYETKIQFDVNGDERIKTGLTANLEITNAIKDNIINVPSRSIYEKDGQKFVKVVVQNDDNIAMTRFANLSETIENKKTIIYEVPISVGLKGSDGKTEIIFGIEEGDNILIQ</sequence>
<reference evidence="4 5" key="1">
    <citation type="journal article" date="2015" name="Nature">
        <title>rRNA introns, odd ribosomes, and small enigmatic genomes across a large radiation of phyla.</title>
        <authorList>
            <person name="Brown C.T."/>
            <person name="Hug L.A."/>
            <person name="Thomas B.C."/>
            <person name="Sharon I."/>
            <person name="Castelle C.J."/>
            <person name="Singh A."/>
            <person name="Wilkins M.J."/>
            <person name="Williams K.H."/>
            <person name="Banfield J.F."/>
        </authorList>
    </citation>
    <scope>NUCLEOTIDE SEQUENCE [LARGE SCALE GENOMIC DNA]</scope>
</reference>
<gene>
    <name evidence="4" type="ORF">UT53_C0041G0003</name>
</gene>
<dbReference type="PANTHER" id="PTHR32347:SF23">
    <property type="entry name" value="BLL5650 PROTEIN"/>
    <property type="match status" value="1"/>
</dbReference>
<accession>A0A0G0S9R0</accession>
<dbReference type="Gene3D" id="2.40.30.170">
    <property type="match status" value="1"/>
</dbReference>
<name>A0A0G0S9R0_9BACT</name>
<keyword evidence="3" id="KW-1133">Transmembrane helix</keyword>
<proteinExistence type="predicted"/>
<evidence type="ECO:0000256" key="2">
    <source>
        <dbReference type="ARBA" id="ARBA00023054"/>
    </source>
</evidence>
<keyword evidence="3" id="KW-0472">Membrane</keyword>
<dbReference type="InterPro" id="IPR050465">
    <property type="entry name" value="UPF0194_transport"/>
</dbReference>
<dbReference type="PANTHER" id="PTHR32347">
    <property type="entry name" value="EFFLUX SYSTEM COMPONENT YKNX-RELATED"/>
    <property type="match status" value="1"/>
</dbReference>
<dbReference type="EMBL" id="LBXD01000041">
    <property type="protein sequence ID" value="KKR22407.1"/>
    <property type="molecule type" value="Genomic_DNA"/>
</dbReference>
<dbReference type="GO" id="GO:0030313">
    <property type="term" value="C:cell envelope"/>
    <property type="evidence" value="ECO:0007669"/>
    <property type="project" value="UniProtKB-SubCell"/>
</dbReference>
<dbReference type="Gene3D" id="2.40.50.100">
    <property type="match status" value="1"/>
</dbReference>
<organism evidence="4 5">
    <name type="scientific">Candidatus Yanofskybacteria bacterium GW2011_GWD2_39_48</name>
    <dbReference type="NCBI Taxonomy" id="1619031"/>
    <lineage>
        <taxon>Bacteria</taxon>
        <taxon>Candidatus Yanofskyibacteriota</taxon>
    </lineage>
</organism>
<keyword evidence="2" id="KW-0175">Coiled coil</keyword>
<comment type="subcellular location">
    <subcellularLocation>
        <location evidence="1">Cell envelope</location>
    </subcellularLocation>
</comment>
<protein>
    <submittedName>
        <fullName evidence="4">Uncharacterized protein</fullName>
    </submittedName>
</protein>
<keyword evidence="3" id="KW-0812">Transmembrane</keyword>
<evidence type="ECO:0000313" key="4">
    <source>
        <dbReference type="EMBL" id="KKR22407.1"/>
    </source>
</evidence>
<feature type="transmembrane region" description="Helical" evidence="3">
    <location>
        <begin position="26"/>
        <end position="43"/>
    </location>
</feature>
<dbReference type="Proteomes" id="UP000034764">
    <property type="component" value="Unassembled WGS sequence"/>
</dbReference>
<evidence type="ECO:0000256" key="3">
    <source>
        <dbReference type="SAM" id="Phobius"/>
    </source>
</evidence>
<evidence type="ECO:0000313" key="5">
    <source>
        <dbReference type="Proteomes" id="UP000034764"/>
    </source>
</evidence>